<name>A0A510I4U1_9VIBR</name>
<accession>A0A510I4U1</accession>
<evidence type="ECO:0000313" key="1">
    <source>
        <dbReference type="EMBL" id="BBL87446.1"/>
    </source>
</evidence>
<gene>
    <name evidence="1" type="ORF">VroAM7_00990</name>
</gene>
<sequence>MTVKKSSISQAEFKITIAKLIEVAYLSKKGITTSIMLKAGNAKLTVNQNGDCVLSGKAGVVTFKGKGVLEELGVEVKRIGVSFKIAEDGNVEYSGTMTWGFFSVSVKGMFNAEELILSCSGLLCRAARAYKNRPAQIERQLATAMGM</sequence>
<evidence type="ECO:0000313" key="2">
    <source>
        <dbReference type="Proteomes" id="UP000315115"/>
    </source>
</evidence>
<proteinExistence type="predicted"/>
<protein>
    <submittedName>
        <fullName evidence="1">Uncharacterized protein</fullName>
    </submittedName>
</protein>
<organism evidence="1 2">
    <name type="scientific">Vibrio rotiferianus</name>
    <dbReference type="NCBI Taxonomy" id="190895"/>
    <lineage>
        <taxon>Bacteria</taxon>
        <taxon>Pseudomonadati</taxon>
        <taxon>Pseudomonadota</taxon>
        <taxon>Gammaproteobacteria</taxon>
        <taxon>Vibrionales</taxon>
        <taxon>Vibrionaceae</taxon>
        <taxon>Vibrio</taxon>
    </lineage>
</organism>
<dbReference type="Proteomes" id="UP000315115">
    <property type="component" value="Chromosome 1"/>
</dbReference>
<dbReference type="RefSeq" id="WP_143691673.1">
    <property type="nucleotide sequence ID" value="NZ_AP019798.1"/>
</dbReference>
<dbReference type="EMBL" id="AP019798">
    <property type="protein sequence ID" value="BBL87446.1"/>
    <property type="molecule type" value="Genomic_DNA"/>
</dbReference>
<dbReference type="AlphaFoldDB" id="A0A510I4U1"/>
<reference evidence="2" key="1">
    <citation type="submission" date="2019-07" db="EMBL/GenBank/DDBJ databases">
        <title>Complete Genome Sequences of Vibrion rotiferianus strain AM7.</title>
        <authorList>
            <person name="Miyazaki K."/>
            <person name="Wiseschart A."/>
            <person name="Pootanakit K."/>
            <person name="Ishimori K."/>
            <person name="Kitahara K."/>
        </authorList>
    </citation>
    <scope>NUCLEOTIDE SEQUENCE [LARGE SCALE GENOMIC DNA]</scope>
    <source>
        <strain evidence="2">AM7</strain>
    </source>
</reference>